<feature type="compositionally biased region" description="Basic and acidic residues" evidence="6">
    <location>
        <begin position="1"/>
        <end position="12"/>
    </location>
</feature>
<feature type="compositionally biased region" description="Polar residues" evidence="6">
    <location>
        <begin position="569"/>
        <end position="582"/>
    </location>
</feature>
<dbReference type="GO" id="GO:0005737">
    <property type="term" value="C:cytoplasm"/>
    <property type="evidence" value="ECO:0007669"/>
    <property type="project" value="TreeGrafter"/>
</dbReference>
<sequence length="1235" mass="138004">MSFLDKLSDIFTRRSPRRPVLSPQISPHPVPPSDATSEHIQRTETSGAWNAGSPLESHPLYTSFESAFRSTSASSNAEGLRHNCELRPVRSQYRQTVPRLDSGMRRLTGETTHAKLHRTPESKEEARLFFSSKRKDPDGVPVVPGQARNNKLKSPYAPVDRISKGRDSGPVRAQGKQRHPRDDLAANVAGYPRSERPSKRRRQGSLEGFLHERPRNYSDNDVVEHPAQEAHRIADHPSRMSPTLSQNAGKTKKQRNNRRGEVKEYRSVEKFIKLPRIQPSPKRAPKPYAGASSDDDRDERFTGNATKERRRNNSLLSEMDSSHRPERPLKPEVLESVEIINPKSPVLAMDAKVSPTLQHKSIERNIRRNISESRESPDELQGAVTVRPPTLSEATRRAELEGYTAIGRQPSSQDIQPTIFESSQSKNKGRRKNKNSQTSQTTSTQQSFGAAFVRFGPFEHHASSPRQPLIIDVDNVKHMIALARAANLVDVFEVPFSKVIGIVRGNSSSHKVRLNLNLSAICRSIDIDFVSMPDKEGFCSLLGSVISIQERPREWMNKAFNRAQRENKQSSNGTKRPSSESGPEQVPDKQAPSTKRMKLTDALRDENGVAVGRQPSSSERANPSTETSQPEKSPGRVSKRAAEPSVEIPVKKFAPSMSTRAMSRCPTSNTTTVVCDDSDDDLAEQAVPEAHAKKWHKPLVYPLVGKKKAEVDVYDLERLRENEFLNDNLIGFYIRFLQEHLDRTNKEVAKKVYFFNSFFHDTLMKVPRGKRGINYEGVQKWTRTVDIFSHDYVVVPINESAHCLQGIAEGSPAPGEVTEGEKEPSAPPDSQVQEVPETPEPETTPHKDAGDGKAIDSEPAREELARQSLASMSLVDESAKDKSNEGSCVDEEWPEVEESSISPPKGPTERLDAKKAPQLPEPSAKPRKPKTKRGPKYDACQPIILTFDSLNVSRSPTISALREYLCKEAKSKKDIDINKHLIKGMRAQDIPLQPNYSDCGLYLLAYLEKFVQDPDVFVRKILQREMDQVNDWPPLRSGLLRHRLRKFLDALYDEQEQLKSQKISDHDTMADKKPICYLLGGPASANMKHEKASYGSMKLPENFVPDADHARHVKTGVEIELNREKPIQTELVGDVEGSQPHSAGTLKQPSERDVVLVPDSQPEIVSSNADPQPSKSPLQAPELEVQPRVVVDMKDVVEGEGAEDIVAVVPVETQVRETPPRLSAPVRSSVEKSPT</sequence>
<evidence type="ECO:0000256" key="3">
    <source>
        <dbReference type="ARBA" id="ARBA00022670"/>
    </source>
</evidence>
<dbReference type="Proteomes" id="UP000188318">
    <property type="component" value="Unassembled WGS sequence"/>
</dbReference>
<keyword evidence="3" id="KW-0645">Protease</keyword>
<dbReference type="VEuPathDB" id="FungiDB:ASPCADRAFT_397965"/>
<dbReference type="GO" id="GO:0016926">
    <property type="term" value="P:protein desumoylation"/>
    <property type="evidence" value="ECO:0007669"/>
    <property type="project" value="TreeGrafter"/>
</dbReference>
<evidence type="ECO:0000256" key="4">
    <source>
        <dbReference type="ARBA" id="ARBA00022786"/>
    </source>
</evidence>
<feature type="compositionally biased region" description="Basic and acidic residues" evidence="6">
    <location>
        <begin position="364"/>
        <end position="377"/>
    </location>
</feature>
<feature type="compositionally biased region" description="Basic and acidic residues" evidence="6">
    <location>
        <begin position="843"/>
        <end position="865"/>
    </location>
</feature>
<feature type="region of interest" description="Disordered" evidence="6">
    <location>
        <begin position="562"/>
        <end position="646"/>
    </location>
</feature>
<dbReference type="GO" id="GO:0005634">
    <property type="term" value="C:nucleus"/>
    <property type="evidence" value="ECO:0007669"/>
    <property type="project" value="TreeGrafter"/>
</dbReference>
<dbReference type="PANTHER" id="PTHR46896:SF3">
    <property type="entry name" value="FI06413P-RELATED"/>
    <property type="match status" value="1"/>
</dbReference>
<evidence type="ECO:0000256" key="1">
    <source>
        <dbReference type="ARBA" id="ARBA00005234"/>
    </source>
</evidence>
<evidence type="ECO:0000259" key="7">
    <source>
        <dbReference type="PROSITE" id="PS50600"/>
    </source>
</evidence>
<evidence type="ECO:0000256" key="6">
    <source>
        <dbReference type="SAM" id="MobiDB-lite"/>
    </source>
</evidence>
<feature type="compositionally biased region" description="Polar residues" evidence="6">
    <location>
        <begin position="409"/>
        <end position="421"/>
    </location>
</feature>
<keyword evidence="4" id="KW-0833">Ubl conjugation pathway</keyword>
<feature type="compositionally biased region" description="Basic and acidic residues" evidence="6">
    <location>
        <begin position="209"/>
        <end position="238"/>
    </location>
</feature>
<feature type="compositionally biased region" description="Basic and acidic residues" evidence="6">
    <location>
        <begin position="258"/>
        <end position="272"/>
    </location>
</feature>
<gene>
    <name evidence="8" type="ORF">ASPCADRAFT_397965</name>
</gene>
<feature type="compositionally biased region" description="Polar residues" evidence="6">
    <location>
        <begin position="1163"/>
        <end position="1177"/>
    </location>
</feature>
<keyword evidence="9" id="KW-1185">Reference proteome</keyword>
<feature type="compositionally biased region" description="Basic and acidic residues" evidence="6">
    <location>
        <begin position="598"/>
        <end position="607"/>
    </location>
</feature>
<dbReference type="InterPro" id="IPR003653">
    <property type="entry name" value="Peptidase_C48_C"/>
</dbReference>
<comment type="similarity">
    <text evidence="1">Belongs to the peptidase C48 family.</text>
</comment>
<feature type="domain" description="Ubiquitin-like protease family profile" evidence="7">
    <location>
        <begin position="709"/>
        <end position="1010"/>
    </location>
</feature>
<keyword evidence="5" id="KW-0378">Hydrolase</keyword>
<dbReference type="Gene3D" id="3.40.395.10">
    <property type="entry name" value="Adenoviral Proteinase, Chain A"/>
    <property type="match status" value="1"/>
</dbReference>
<proteinExistence type="inferred from homology"/>
<dbReference type="Pfam" id="PF02902">
    <property type="entry name" value="Peptidase_C48"/>
    <property type="match status" value="2"/>
</dbReference>
<reference evidence="9" key="1">
    <citation type="journal article" date="2017" name="Genome Biol.">
        <title>Comparative genomics reveals high biological diversity and specific adaptations in the industrially and medically important fungal genus Aspergillus.</title>
        <authorList>
            <person name="de Vries R.P."/>
            <person name="Riley R."/>
            <person name="Wiebenga A."/>
            <person name="Aguilar-Osorio G."/>
            <person name="Amillis S."/>
            <person name="Uchima C.A."/>
            <person name="Anderluh G."/>
            <person name="Asadollahi M."/>
            <person name="Askin M."/>
            <person name="Barry K."/>
            <person name="Battaglia E."/>
            <person name="Bayram O."/>
            <person name="Benocci T."/>
            <person name="Braus-Stromeyer S.A."/>
            <person name="Caldana C."/>
            <person name="Canovas D."/>
            <person name="Cerqueira G.C."/>
            <person name="Chen F."/>
            <person name="Chen W."/>
            <person name="Choi C."/>
            <person name="Clum A."/>
            <person name="Dos Santos R.A."/>
            <person name="Damasio A.R."/>
            <person name="Diallinas G."/>
            <person name="Emri T."/>
            <person name="Fekete E."/>
            <person name="Flipphi M."/>
            <person name="Freyberg S."/>
            <person name="Gallo A."/>
            <person name="Gournas C."/>
            <person name="Habgood R."/>
            <person name="Hainaut M."/>
            <person name="Harispe M.L."/>
            <person name="Henrissat B."/>
            <person name="Hilden K.S."/>
            <person name="Hope R."/>
            <person name="Hossain A."/>
            <person name="Karabika E."/>
            <person name="Karaffa L."/>
            <person name="Karanyi Z."/>
            <person name="Krasevec N."/>
            <person name="Kuo A."/>
            <person name="Kusch H."/>
            <person name="LaButti K."/>
            <person name="Lagendijk E.L."/>
            <person name="Lapidus A."/>
            <person name="Levasseur A."/>
            <person name="Lindquist E."/>
            <person name="Lipzen A."/>
            <person name="Logrieco A.F."/>
            <person name="MacCabe A."/>
            <person name="Maekelae M.R."/>
            <person name="Malavazi I."/>
            <person name="Melin P."/>
            <person name="Meyer V."/>
            <person name="Mielnichuk N."/>
            <person name="Miskei M."/>
            <person name="Molnar A.P."/>
            <person name="Mule G."/>
            <person name="Ngan C.Y."/>
            <person name="Orejas M."/>
            <person name="Orosz E."/>
            <person name="Ouedraogo J.P."/>
            <person name="Overkamp K.M."/>
            <person name="Park H.-S."/>
            <person name="Perrone G."/>
            <person name="Piumi F."/>
            <person name="Punt P.J."/>
            <person name="Ram A.F."/>
            <person name="Ramon A."/>
            <person name="Rauscher S."/>
            <person name="Record E."/>
            <person name="Riano-Pachon D.M."/>
            <person name="Robert V."/>
            <person name="Roehrig J."/>
            <person name="Ruller R."/>
            <person name="Salamov A."/>
            <person name="Salih N.S."/>
            <person name="Samson R.A."/>
            <person name="Sandor E."/>
            <person name="Sanguinetti M."/>
            <person name="Schuetze T."/>
            <person name="Sepcic K."/>
            <person name="Shelest E."/>
            <person name="Sherlock G."/>
            <person name="Sophianopoulou V."/>
            <person name="Squina F.M."/>
            <person name="Sun H."/>
            <person name="Susca A."/>
            <person name="Todd R.B."/>
            <person name="Tsang A."/>
            <person name="Unkles S.E."/>
            <person name="van de Wiele N."/>
            <person name="van Rossen-Uffink D."/>
            <person name="Oliveira J.V."/>
            <person name="Vesth T.C."/>
            <person name="Visser J."/>
            <person name="Yu J.-H."/>
            <person name="Zhou M."/>
            <person name="Andersen M.R."/>
            <person name="Archer D.B."/>
            <person name="Baker S.E."/>
            <person name="Benoit I."/>
            <person name="Brakhage A.A."/>
            <person name="Braus G.H."/>
            <person name="Fischer R."/>
            <person name="Frisvad J.C."/>
            <person name="Goldman G.H."/>
            <person name="Houbraken J."/>
            <person name="Oakley B."/>
            <person name="Pocsi I."/>
            <person name="Scazzocchio C."/>
            <person name="Seiboth B."/>
            <person name="vanKuyk P.A."/>
            <person name="Wortman J."/>
            <person name="Dyer P.S."/>
            <person name="Grigoriev I.V."/>
        </authorList>
    </citation>
    <scope>NUCLEOTIDE SEQUENCE [LARGE SCALE GENOMIC DNA]</scope>
    <source>
        <strain evidence="9">ITEM 5010</strain>
    </source>
</reference>
<dbReference type="InterPro" id="IPR051947">
    <property type="entry name" value="Sentrin-specific_protease"/>
</dbReference>
<dbReference type="SUPFAM" id="SSF54001">
    <property type="entry name" value="Cysteine proteinases"/>
    <property type="match status" value="1"/>
</dbReference>
<evidence type="ECO:0000256" key="2">
    <source>
        <dbReference type="ARBA" id="ARBA00022553"/>
    </source>
</evidence>
<keyword evidence="2" id="KW-0597">Phosphoprotein</keyword>
<feature type="region of interest" description="Disordered" evidence="6">
    <location>
        <begin position="1133"/>
        <end position="1185"/>
    </location>
</feature>
<feature type="compositionally biased region" description="Basic residues" evidence="6">
    <location>
        <begin position="925"/>
        <end position="934"/>
    </location>
</feature>
<feature type="compositionally biased region" description="Polar residues" evidence="6">
    <location>
        <begin position="614"/>
        <end position="631"/>
    </location>
</feature>
<dbReference type="AlphaFoldDB" id="A0A1R3RIL2"/>
<evidence type="ECO:0000313" key="9">
    <source>
        <dbReference type="Proteomes" id="UP000188318"/>
    </source>
</evidence>
<feature type="region of interest" description="Disordered" evidence="6">
    <location>
        <begin position="807"/>
        <end position="936"/>
    </location>
</feature>
<evidence type="ECO:0000313" key="8">
    <source>
        <dbReference type="EMBL" id="OOF94327.1"/>
    </source>
</evidence>
<feature type="compositionally biased region" description="Basic and acidic residues" evidence="6">
    <location>
        <begin position="320"/>
        <end position="330"/>
    </location>
</feature>
<accession>A0A1R3RIL2</accession>
<name>A0A1R3RIL2_ASPC5</name>
<dbReference type="OMA" id="REYLCKE"/>
<dbReference type="EMBL" id="KV907502">
    <property type="protein sequence ID" value="OOF94327.1"/>
    <property type="molecule type" value="Genomic_DNA"/>
</dbReference>
<evidence type="ECO:0000256" key="5">
    <source>
        <dbReference type="ARBA" id="ARBA00022801"/>
    </source>
</evidence>
<feature type="region of interest" description="Disordered" evidence="6">
    <location>
        <begin position="1213"/>
        <end position="1235"/>
    </location>
</feature>
<feature type="compositionally biased region" description="Low complexity" evidence="6">
    <location>
        <begin position="435"/>
        <end position="446"/>
    </location>
</feature>
<organism evidence="8 9">
    <name type="scientific">Aspergillus carbonarius (strain ITEM 5010)</name>
    <dbReference type="NCBI Taxonomy" id="602072"/>
    <lineage>
        <taxon>Eukaryota</taxon>
        <taxon>Fungi</taxon>
        <taxon>Dikarya</taxon>
        <taxon>Ascomycota</taxon>
        <taxon>Pezizomycotina</taxon>
        <taxon>Eurotiomycetes</taxon>
        <taxon>Eurotiomycetidae</taxon>
        <taxon>Eurotiales</taxon>
        <taxon>Aspergillaceae</taxon>
        <taxon>Aspergillus</taxon>
        <taxon>Aspergillus subgen. Circumdati</taxon>
    </lineage>
</organism>
<dbReference type="GO" id="GO:0006508">
    <property type="term" value="P:proteolysis"/>
    <property type="evidence" value="ECO:0007669"/>
    <property type="project" value="UniProtKB-KW"/>
</dbReference>
<dbReference type="GO" id="GO:0070139">
    <property type="term" value="F:SUMO-specific endopeptidase activity"/>
    <property type="evidence" value="ECO:0007669"/>
    <property type="project" value="TreeGrafter"/>
</dbReference>
<feature type="compositionally biased region" description="Acidic residues" evidence="6">
    <location>
        <begin position="888"/>
        <end position="898"/>
    </location>
</feature>
<protein>
    <recommendedName>
        <fullName evidence="7">Ubiquitin-like protease family profile domain-containing protein</fullName>
    </recommendedName>
</protein>
<dbReference type="InterPro" id="IPR038765">
    <property type="entry name" value="Papain-like_cys_pep_sf"/>
</dbReference>
<feature type="region of interest" description="Disordered" evidence="6">
    <location>
        <begin position="131"/>
        <end position="330"/>
    </location>
</feature>
<feature type="compositionally biased region" description="Polar residues" evidence="6">
    <location>
        <begin position="1139"/>
        <end position="1148"/>
    </location>
</feature>
<dbReference type="PANTHER" id="PTHR46896">
    <property type="entry name" value="SENTRIN-SPECIFIC PROTEASE"/>
    <property type="match status" value="1"/>
</dbReference>
<dbReference type="STRING" id="602072.A0A1R3RIL2"/>
<feature type="region of interest" description="Disordered" evidence="6">
    <location>
        <begin position="364"/>
        <end position="446"/>
    </location>
</feature>
<feature type="region of interest" description="Disordered" evidence="6">
    <location>
        <begin position="1"/>
        <end position="56"/>
    </location>
</feature>
<feature type="compositionally biased region" description="Polar residues" evidence="6">
    <location>
        <begin position="240"/>
        <end position="249"/>
    </location>
</feature>
<dbReference type="PROSITE" id="PS50600">
    <property type="entry name" value="ULP_PROTEASE"/>
    <property type="match status" value="1"/>
</dbReference>
<dbReference type="OrthoDB" id="442460at2759"/>